<dbReference type="GO" id="GO:0043952">
    <property type="term" value="P:protein transport by the Sec complex"/>
    <property type="evidence" value="ECO:0007669"/>
    <property type="project" value="TreeGrafter"/>
</dbReference>
<evidence type="ECO:0000256" key="3">
    <source>
        <dbReference type="ARBA" id="ARBA00022741"/>
    </source>
</evidence>
<feature type="binding site" evidence="9">
    <location>
        <begin position="126"/>
        <end position="130"/>
    </location>
    <ligand>
        <name>ATP</name>
        <dbReference type="ChEBI" id="CHEBI:30616"/>
    </ligand>
</feature>
<dbReference type="CDD" id="cd18803">
    <property type="entry name" value="SF2_C_secA"/>
    <property type="match status" value="1"/>
</dbReference>
<dbReference type="Gene3D" id="3.40.50.300">
    <property type="entry name" value="P-loop containing nucleotide triphosphate hydrolases"/>
    <property type="match status" value="2"/>
</dbReference>
<keyword evidence="5 9" id="KW-0653">Protein transport</keyword>
<dbReference type="PRINTS" id="PR00906">
    <property type="entry name" value="SECA"/>
</dbReference>
<dbReference type="AlphaFoldDB" id="A0A1M6LLU5"/>
<evidence type="ECO:0000256" key="9">
    <source>
        <dbReference type="HAMAP-Rule" id="MF_01382"/>
    </source>
</evidence>
<dbReference type="SUPFAM" id="SSF81767">
    <property type="entry name" value="Pre-protein crosslinking domain of SecA"/>
    <property type="match status" value="1"/>
</dbReference>
<dbReference type="FunFam" id="3.40.50.300:FF:000429">
    <property type="entry name" value="Preprotein translocase subunit SecA"/>
    <property type="match status" value="1"/>
</dbReference>
<dbReference type="Proteomes" id="UP000184040">
    <property type="component" value="Unassembled WGS sequence"/>
</dbReference>
<evidence type="ECO:0000256" key="2">
    <source>
        <dbReference type="ARBA" id="ARBA00022475"/>
    </source>
</evidence>
<dbReference type="EMBL" id="FQZA01000016">
    <property type="protein sequence ID" value="SHJ72052.1"/>
    <property type="molecule type" value="Genomic_DNA"/>
</dbReference>
<dbReference type="RefSeq" id="WP_073130011.1">
    <property type="nucleotide sequence ID" value="NZ_FQZA01000016.1"/>
</dbReference>
<reference evidence="12 13" key="1">
    <citation type="submission" date="2016-11" db="EMBL/GenBank/DDBJ databases">
        <authorList>
            <person name="Jaros S."/>
            <person name="Januszkiewicz K."/>
            <person name="Wedrychowicz H."/>
        </authorList>
    </citation>
    <scope>NUCLEOTIDE SEQUENCE [LARGE SCALE GENOMIC DNA]</scope>
    <source>
        <strain evidence="12 13">DSM 26892</strain>
    </source>
</reference>
<feature type="binding site" evidence="9">
    <location>
        <position position="108"/>
    </location>
    <ligand>
        <name>ATP</name>
        <dbReference type="ChEBI" id="CHEBI:30616"/>
    </ligand>
</feature>
<evidence type="ECO:0000256" key="7">
    <source>
        <dbReference type="ARBA" id="ARBA00023010"/>
    </source>
</evidence>
<evidence type="ECO:0000256" key="1">
    <source>
        <dbReference type="ARBA" id="ARBA00022448"/>
    </source>
</evidence>
<keyword evidence="1 9" id="KW-0813">Transport</keyword>
<dbReference type="GO" id="GO:0017038">
    <property type="term" value="P:protein import"/>
    <property type="evidence" value="ECO:0007669"/>
    <property type="project" value="InterPro"/>
</dbReference>
<keyword evidence="2 9" id="KW-1003">Cell membrane</keyword>
<dbReference type="PANTHER" id="PTHR30612:SF0">
    <property type="entry name" value="CHLOROPLAST PROTEIN-TRANSPORTING ATPASE"/>
    <property type="match status" value="1"/>
</dbReference>
<dbReference type="GO" id="GO:0005886">
    <property type="term" value="C:plasma membrane"/>
    <property type="evidence" value="ECO:0007669"/>
    <property type="project" value="UniProtKB-SubCell"/>
</dbReference>
<dbReference type="InterPro" id="IPR014018">
    <property type="entry name" value="SecA_motor_DEAD"/>
</dbReference>
<protein>
    <recommendedName>
        <fullName evidence="9">Protein translocase subunit SecA</fullName>
        <ecNumber evidence="9">7.4.2.8</ecNumber>
    </recommendedName>
</protein>
<proteinExistence type="inferred from homology"/>
<gene>
    <name evidence="9" type="primary">secA</name>
    <name evidence="12" type="ORF">SAMN04488012_11614</name>
</gene>
<dbReference type="CDD" id="cd17928">
    <property type="entry name" value="DEXDc_SecA"/>
    <property type="match status" value="1"/>
</dbReference>
<keyword evidence="13" id="KW-1185">Reference proteome</keyword>
<dbReference type="GO" id="GO:0005524">
    <property type="term" value="F:ATP binding"/>
    <property type="evidence" value="ECO:0007669"/>
    <property type="project" value="UniProtKB-UniRule"/>
</dbReference>
<keyword evidence="8 9" id="KW-0472">Membrane</keyword>
<dbReference type="HAMAP" id="MF_01382">
    <property type="entry name" value="SecA"/>
    <property type="match status" value="1"/>
</dbReference>
<dbReference type="GO" id="GO:0031522">
    <property type="term" value="C:cell envelope Sec protein transport complex"/>
    <property type="evidence" value="ECO:0007669"/>
    <property type="project" value="TreeGrafter"/>
</dbReference>
<dbReference type="InterPro" id="IPR020937">
    <property type="entry name" value="SecA_CS"/>
</dbReference>
<dbReference type="InterPro" id="IPR027417">
    <property type="entry name" value="P-loop_NTPase"/>
</dbReference>
<evidence type="ECO:0000259" key="11">
    <source>
        <dbReference type="PROSITE" id="PS51196"/>
    </source>
</evidence>
<dbReference type="GO" id="GO:0065002">
    <property type="term" value="P:intracellular protein transmembrane transport"/>
    <property type="evidence" value="ECO:0007669"/>
    <property type="project" value="UniProtKB-UniRule"/>
</dbReference>
<dbReference type="GO" id="GO:0005829">
    <property type="term" value="C:cytosol"/>
    <property type="evidence" value="ECO:0007669"/>
    <property type="project" value="TreeGrafter"/>
</dbReference>
<feature type="domain" description="SecA family profile" evidence="11">
    <location>
        <begin position="24"/>
        <end position="615"/>
    </location>
</feature>
<accession>A0A1M6LLU5</accession>
<dbReference type="SUPFAM" id="SSF52540">
    <property type="entry name" value="P-loop containing nucleoside triphosphate hydrolases"/>
    <property type="match status" value="2"/>
</dbReference>
<organism evidence="12 13">
    <name type="scientific">Palleronia salina</name>
    <dbReference type="NCBI Taxonomy" id="313368"/>
    <lineage>
        <taxon>Bacteria</taxon>
        <taxon>Pseudomonadati</taxon>
        <taxon>Pseudomonadota</taxon>
        <taxon>Alphaproteobacteria</taxon>
        <taxon>Rhodobacterales</taxon>
        <taxon>Roseobacteraceae</taxon>
        <taxon>Palleronia</taxon>
    </lineage>
</organism>
<keyword evidence="6 9" id="KW-1278">Translocase</keyword>
<comment type="function">
    <text evidence="9">Part of the Sec protein translocase complex. Interacts with the SecYEG preprotein conducting channel. Has a central role in coupling the hydrolysis of ATP to the transfer of proteins into and across the cell membrane, serving both as a receptor for the preprotein-SecB complex and as an ATP-driven molecular motor driving the stepwise translocation of polypeptide chains across the membrane.</text>
</comment>
<dbReference type="GO" id="GO:0006605">
    <property type="term" value="P:protein targeting"/>
    <property type="evidence" value="ECO:0007669"/>
    <property type="project" value="UniProtKB-UniRule"/>
</dbReference>
<dbReference type="InterPro" id="IPR036670">
    <property type="entry name" value="SecA_X-link_sf"/>
</dbReference>
<name>A0A1M6LLU5_9RHOB</name>
<evidence type="ECO:0000256" key="6">
    <source>
        <dbReference type="ARBA" id="ARBA00022967"/>
    </source>
</evidence>
<feature type="domain" description="Helicase ATP-binding" evidence="10">
    <location>
        <begin position="110"/>
        <end position="267"/>
    </location>
</feature>
<comment type="catalytic activity">
    <reaction evidence="9">
        <text>ATP + H2O + cellular proteinSide 1 = ADP + phosphate + cellular proteinSide 2.</text>
        <dbReference type="EC" id="7.4.2.8"/>
    </reaction>
</comment>
<dbReference type="STRING" id="313368.SAMN04488012_11614"/>
<dbReference type="PROSITE" id="PS01312">
    <property type="entry name" value="SECA"/>
    <property type="match status" value="1"/>
</dbReference>
<evidence type="ECO:0000256" key="5">
    <source>
        <dbReference type="ARBA" id="ARBA00022927"/>
    </source>
</evidence>
<evidence type="ECO:0000256" key="8">
    <source>
        <dbReference type="ARBA" id="ARBA00023136"/>
    </source>
</evidence>
<dbReference type="GO" id="GO:0008564">
    <property type="term" value="F:protein-exporting ATPase activity"/>
    <property type="evidence" value="ECO:0007669"/>
    <property type="project" value="UniProtKB-EC"/>
</dbReference>
<dbReference type="PANTHER" id="PTHR30612">
    <property type="entry name" value="SECA INNER MEMBRANE COMPONENT OF SEC PROTEIN SECRETION SYSTEM"/>
    <property type="match status" value="1"/>
</dbReference>
<comment type="similarity">
    <text evidence="9">Belongs to the SecA family.</text>
</comment>
<dbReference type="InterPro" id="IPR044722">
    <property type="entry name" value="SecA_SF2_C"/>
</dbReference>
<evidence type="ECO:0000256" key="4">
    <source>
        <dbReference type="ARBA" id="ARBA00022840"/>
    </source>
</evidence>
<dbReference type="SMART" id="SM00957">
    <property type="entry name" value="SecA_DEAD"/>
    <property type="match status" value="1"/>
</dbReference>
<dbReference type="PROSITE" id="PS51192">
    <property type="entry name" value="HELICASE_ATP_BIND_1"/>
    <property type="match status" value="1"/>
</dbReference>
<evidence type="ECO:0000259" key="10">
    <source>
        <dbReference type="PROSITE" id="PS51192"/>
    </source>
</evidence>
<dbReference type="PROSITE" id="PS51196">
    <property type="entry name" value="SECA_MOTOR_DEAD"/>
    <property type="match status" value="1"/>
</dbReference>
<evidence type="ECO:0000313" key="13">
    <source>
        <dbReference type="Proteomes" id="UP000184040"/>
    </source>
</evidence>
<dbReference type="Pfam" id="PF01043">
    <property type="entry name" value="SecA_PP_bind"/>
    <property type="match status" value="1"/>
</dbReference>
<keyword evidence="7 9" id="KW-0811">Translocation</keyword>
<keyword evidence="4 9" id="KW-0067">ATP-binding</keyword>
<evidence type="ECO:0000313" key="12">
    <source>
        <dbReference type="EMBL" id="SHJ72052.1"/>
    </source>
</evidence>
<dbReference type="InterPro" id="IPR011115">
    <property type="entry name" value="SecA_DEAD"/>
</dbReference>
<feature type="binding site" evidence="9">
    <location>
        <position position="537"/>
    </location>
    <ligand>
        <name>ATP</name>
        <dbReference type="ChEBI" id="CHEBI:30616"/>
    </ligand>
</feature>
<keyword evidence="3 9" id="KW-0547">Nucleotide-binding</keyword>
<dbReference type="SMART" id="SM00958">
    <property type="entry name" value="SecA_PP_bind"/>
    <property type="match status" value="1"/>
</dbReference>
<dbReference type="Gene3D" id="3.90.1440.10">
    <property type="entry name" value="SecA, preprotein cross-linking domain"/>
    <property type="match status" value="1"/>
</dbReference>
<dbReference type="InterPro" id="IPR000185">
    <property type="entry name" value="SecA"/>
</dbReference>
<keyword evidence="9" id="KW-0963">Cytoplasm</keyword>
<dbReference type="InterPro" id="IPR014001">
    <property type="entry name" value="Helicase_ATP-bd"/>
</dbReference>
<sequence length="653" mass="71136">MTAAPDVWIYPERKDALPTGLDAWGAAASGIVTGAGRRLAAPLRDRLDLRAVLRAMARLEAAPDAPVTPAARARIRRRGLDRSAAREALALAADAVRRELGFAPRRVQLLGALAMLRGRLIEMDTGEGKTVTAALAAAAAALAGIPVHVVTVNDYLAERDARTLGPVYNRLGLSVAAILEGQEPATRRAIYRSDIVYGANNEFAFDYLRDRIGFGAEGPQGLRQRLRRVTAPDMSETPAVMRGLHFAIVDEADSVLVDEARTPLIISRRSDPEAEADLAHRALAVARALQRHRHFTLIEDERRIRLTSEGRAEIGRMTAGDAAPWTSVIRREELARQALTALLVFHAGEHYVVADGKIQIVDEYTGRLQPDRSWSDGMHQLVEAKEGVEITGQNIAVARMTYQRFFRRYRLLAGMTGTAREVTGELFDVYGLATVRIRPHRRSRLRSRRTRYLRTQKAKWQAVVASAAAEAAKGRPVLIGTRSVSASQTVSAALDRAGLAHRVLNAQTEAESAEIIAEAGQSGRITVATNMAGRGVDIALGPGVAAKGGLHVILTERHDAGRIDRQLAGRAGRRGEAGSHQAILSLQDPLLDVVAAPALKVCARLPLIGLAPRQKLFRKAQRRAERSHARMRRDLVRQDQRLGQLLAFTGGLE</sequence>
<dbReference type="EC" id="7.4.2.8" evidence="9"/>
<dbReference type="InterPro" id="IPR011130">
    <property type="entry name" value="SecA_preprotein_X-link_dom"/>
</dbReference>
<comment type="subcellular location">
    <subcellularLocation>
        <location evidence="9">Cell membrane</location>
        <topology evidence="9">Peripheral membrane protein</topology>
        <orientation evidence="9">Cytoplasmic side</orientation>
    </subcellularLocation>
    <subcellularLocation>
        <location evidence="9">Cytoplasm</location>
    </subcellularLocation>
    <text evidence="9">Distribution is 50-50.</text>
</comment>
<dbReference type="Pfam" id="PF21090">
    <property type="entry name" value="P-loop_SecA"/>
    <property type="match status" value="2"/>
</dbReference>
<dbReference type="Pfam" id="PF07517">
    <property type="entry name" value="SecA_DEAD"/>
    <property type="match status" value="1"/>
</dbReference>
<comment type="subunit">
    <text evidence="9">Monomer and homodimer. Part of the essential Sec protein translocation apparatus which comprises SecA, SecYEG and auxiliary proteins SecDF-YajC and YidC.</text>
</comment>